<keyword evidence="1" id="KW-0456">Lyase</keyword>
<proteinExistence type="predicted"/>
<reference evidence="1 2" key="1">
    <citation type="submission" date="2019-04" db="EMBL/GenBank/DDBJ databases">
        <title>Draft genome sequence of Youngimonas vesicularis.</title>
        <authorList>
            <person name="Hameed A."/>
        </authorList>
    </citation>
    <scope>NUCLEOTIDE SEQUENCE [LARGE SCALE GENOMIC DNA]</scope>
    <source>
        <strain evidence="1 2">CC-AMW-E</strain>
    </source>
</reference>
<evidence type="ECO:0000313" key="1">
    <source>
        <dbReference type="EMBL" id="THD76720.1"/>
    </source>
</evidence>
<dbReference type="InterPro" id="IPR008772">
    <property type="entry name" value="Phosphonate_metab_PhnH"/>
</dbReference>
<dbReference type="Gene3D" id="3.40.50.11310">
    <property type="entry name" value="Bacterial phosphonate metabolism protein PhnH"/>
    <property type="match status" value="1"/>
</dbReference>
<dbReference type="PIRSF" id="PIRSF020680">
    <property type="entry name" value="PhnH"/>
    <property type="match status" value="1"/>
</dbReference>
<dbReference type="EMBL" id="SSMD01000001">
    <property type="protein sequence ID" value="THD76720.1"/>
    <property type="molecule type" value="Genomic_DNA"/>
</dbReference>
<dbReference type="SUPFAM" id="SSF159709">
    <property type="entry name" value="PhnH-like"/>
    <property type="match status" value="1"/>
</dbReference>
<name>A0A4S3MDF7_9RHOB</name>
<accession>A0A4S3MDF7</accession>
<dbReference type="InterPro" id="IPR038058">
    <property type="entry name" value="PhnH-like_sp"/>
</dbReference>
<dbReference type="Proteomes" id="UP000306113">
    <property type="component" value="Unassembled WGS sequence"/>
</dbReference>
<dbReference type="RefSeq" id="WP_136337664.1">
    <property type="nucleotide sequence ID" value="NZ_SSMD01000001.1"/>
</dbReference>
<protein>
    <submittedName>
        <fullName evidence="1">Phosphonate C-P lyase system protein PhnH</fullName>
    </submittedName>
</protein>
<dbReference type="GO" id="GO:0016829">
    <property type="term" value="F:lyase activity"/>
    <property type="evidence" value="ECO:0007669"/>
    <property type="project" value="UniProtKB-KW"/>
</dbReference>
<gene>
    <name evidence="1" type="primary">phnH</name>
    <name evidence="1" type="ORF">E7681_02445</name>
</gene>
<dbReference type="AlphaFoldDB" id="A0A4S3MDF7"/>
<evidence type="ECO:0000313" key="2">
    <source>
        <dbReference type="Proteomes" id="UP000306113"/>
    </source>
</evidence>
<organism evidence="1 2">
    <name type="scientific">Thalassobius vesicularis</name>
    <dbReference type="NCBI Taxonomy" id="1294297"/>
    <lineage>
        <taxon>Bacteria</taxon>
        <taxon>Pseudomonadati</taxon>
        <taxon>Pseudomonadota</taxon>
        <taxon>Alphaproteobacteria</taxon>
        <taxon>Rhodobacterales</taxon>
        <taxon>Roseobacteraceae</taxon>
        <taxon>Thalassovita</taxon>
    </lineage>
</organism>
<keyword evidence="2" id="KW-1185">Reference proteome</keyword>
<dbReference type="GO" id="GO:0019634">
    <property type="term" value="P:organic phosphonate metabolic process"/>
    <property type="evidence" value="ECO:0007669"/>
    <property type="project" value="InterPro"/>
</dbReference>
<comment type="caution">
    <text evidence="1">The sequence shown here is derived from an EMBL/GenBank/DDBJ whole genome shotgun (WGS) entry which is preliminary data.</text>
</comment>
<dbReference type="Pfam" id="PF05845">
    <property type="entry name" value="PhnH"/>
    <property type="match status" value="1"/>
</dbReference>
<dbReference type="OrthoDB" id="9814509at2"/>
<sequence>MQHAALSGGFSQAPQQSARAFRAAMNAMARPGTIQMVEGATPPAPMSVAAGVLALTLLDAETPVYLAGALDCAAVRDWITFHTGAPFARHEFCAFAIGSWDDLLPLQGYRIGTSEYPDRSATLIVEMPELTASGTTLRGPGIAETAALNLPDPALMARNAALFPLGLDFFLTHGDALAALPRSTKPEVA</sequence>
<dbReference type="NCBIfam" id="TIGR03292">
    <property type="entry name" value="PhnH_redo"/>
    <property type="match status" value="1"/>
</dbReference>